<evidence type="ECO:0000313" key="2">
    <source>
        <dbReference type="EMBL" id="CAD7438830.1"/>
    </source>
</evidence>
<dbReference type="EMBL" id="OD564536">
    <property type="protein sequence ID" value="CAD7438830.1"/>
    <property type="molecule type" value="Genomic_DNA"/>
</dbReference>
<feature type="compositionally biased region" description="Basic residues" evidence="1">
    <location>
        <begin position="275"/>
        <end position="285"/>
    </location>
</feature>
<protein>
    <submittedName>
        <fullName evidence="2">Uncharacterized protein</fullName>
    </submittedName>
</protein>
<feature type="compositionally biased region" description="Gly residues" evidence="1">
    <location>
        <begin position="200"/>
        <end position="210"/>
    </location>
</feature>
<organism evidence="2">
    <name type="scientific">Timema bartmani</name>
    <dbReference type="NCBI Taxonomy" id="61472"/>
    <lineage>
        <taxon>Eukaryota</taxon>
        <taxon>Metazoa</taxon>
        <taxon>Ecdysozoa</taxon>
        <taxon>Arthropoda</taxon>
        <taxon>Hexapoda</taxon>
        <taxon>Insecta</taxon>
        <taxon>Pterygota</taxon>
        <taxon>Neoptera</taxon>
        <taxon>Polyneoptera</taxon>
        <taxon>Phasmatodea</taxon>
        <taxon>Timematodea</taxon>
        <taxon>Timematoidea</taxon>
        <taxon>Timematidae</taxon>
        <taxon>Timema</taxon>
    </lineage>
</organism>
<feature type="region of interest" description="Disordered" evidence="1">
    <location>
        <begin position="262"/>
        <end position="285"/>
    </location>
</feature>
<proteinExistence type="predicted"/>
<feature type="region of interest" description="Disordered" evidence="1">
    <location>
        <begin position="187"/>
        <end position="212"/>
    </location>
</feature>
<accession>A0A7R9EP41</accession>
<name>A0A7R9EP41_9NEOP</name>
<sequence>MKAKVTTERTAEFCRLSRPPPTPVESDKRLIDFRGGACGYPLISVSPWFGMEREWETIRIKPPQFTQLDFNPDLPVIGTYVLLIGELIGLSNYVDGFNSFGHLLHLDGLCGQEFQRSRDGFPALPVFFCEAVGVGRAQVSLVRTFEELTVVPYTLVKRTEVSKRMEEESAGSLKEWHSPMNELHGEKRHASHQKPISAGGQRGVGGGGQDAGRVATPAETMIDWYRLHIASESGCCRREWKAQPFPLALSSGERNVPVYLTRDDADSVGDPNTSRKGRGQRRKRNKSMWLVRVGDVVVGSRVRCALRPGLLRVRGRMSRRGRCRRVAFTARHSFYVRSIELVPTTKEPH</sequence>
<gene>
    <name evidence="2" type="ORF">TBIB3V08_LOCUS1415</name>
</gene>
<dbReference type="AlphaFoldDB" id="A0A7R9EP41"/>
<evidence type="ECO:0000256" key="1">
    <source>
        <dbReference type="SAM" id="MobiDB-lite"/>
    </source>
</evidence>
<reference evidence="2" key="1">
    <citation type="submission" date="2020-11" db="EMBL/GenBank/DDBJ databases">
        <authorList>
            <person name="Tran Van P."/>
        </authorList>
    </citation>
    <scope>NUCLEOTIDE SEQUENCE</scope>
</reference>